<dbReference type="AlphaFoldDB" id="A0A433UTG4"/>
<comment type="caution">
    <text evidence="1">The sequence shown here is derived from an EMBL/GenBank/DDBJ whole genome shotgun (WGS) entry which is preliminary data.</text>
</comment>
<evidence type="ECO:0000313" key="2">
    <source>
        <dbReference type="Proteomes" id="UP000276103"/>
    </source>
</evidence>
<proteinExistence type="predicted"/>
<accession>A0A433UTG4</accession>
<dbReference type="Proteomes" id="UP000276103">
    <property type="component" value="Unassembled WGS sequence"/>
</dbReference>
<gene>
    <name evidence="1" type="ORF">DSM107003_18760</name>
</gene>
<name>A0A433UTG4_ANAVA</name>
<dbReference type="RefSeq" id="WP_127053692.1">
    <property type="nucleotide sequence ID" value="NZ_RSCM01000005.1"/>
</dbReference>
<keyword evidence="2" id="KW-1185">Reference proteome</keyword>
<evidence type="ECO:0008006" key="3">
    <source>
        <dbReference type="Google" id="ProtNLM"/>
    </source>
</evidence>
<sequence>MTMKELIQAEIDKIPEQELNELYQLIKDFTDKKNSTKKGILSQLKQIKIQAPTDFSVNFDKYLYQQELDEQ</sequence>
<dbReference type="OrthoDB" id="495771at2"/>
<reference evidence="1 2" key="1">
    <citation type="journal article" date="2019" name="Genome Biol. Evol.">
        <title>Day and night: Metabolic profiles and evolutionary relationships of six axenic non-marine cyanobacteria.</title>
        <authorList>
            <person name="Will S.E."/>
            <person name="Henke P."/>
            <person name="Boedeker C."/>
            <person name="Huang S."/>
            <person name="Brinkmann H."/>
            <person name="Rohde M."/>
            <person name="Jarek M."/>
            <person name="Friedl T."/>
            <person name="Seufert S."/>
            <person name="Schumacher M."/>
            <person name="Overmann J."/>
            <person name="Neumann-Schaal M."/>
            <person name="Petersen J."/>
        </authorList>
    </citation>
    <scope>NUCLEOTIDE SEQUENCE [LARGE SCALE GENOMIC DNA]</scope>
    <source>
        <strain evidence="1 2">SAG 1403-4b</strain>
    </source>
</reference>
<dbReference type="EMBL" id="RSCM01000005">
    <property type="protein sequence ID" value="RUS97135.1"/>
    <property type="molecule type" value="Genomic_DNA"/>
</dbReference>
<evidence type="ECO:0000313" key="1">
    <source>
        <dbReference type="EMBL" id="RUS97135.1"/>
    </source>
</evidence>
<protein>
    <recommendedName>
        <fullName evidence="3">DUF2281 domain-containing protein</fullName>
    </recommendedName>
</protein>
<organism evidence="1 2">
    <name type="scientific">Trichormus variabilis SAG 1403-4b</name>
    <dbReference type="NCBI Taxonomy" id="447716"/>
    <lineage>
        <taxon>Bacteria</taxon>
        <taxon>Bacillati</taxon>
        <taxon>Cyanobacteriota</taxon>
        <taxon>Cyanophyceae</taxon>
        <taxon>Nostocales</taxon>
        <taxon>Nostocaceae</taxon>
        <taxon>Trichormus</taxon>
    </lineage>
</organism>